<evidence type="ECO:0000256" key="6">
    <source>
        <dbReference type="SAM" id="Phobius"/>
    </source>
</evidence>
<reference evidence="8 9" key="1">
    <citation type="submission" date="2023-12" db="EMBL/GenBank/DDBJ databases">
        <title>Whole genome sequencing of Paenibacillus phoenicis isolated from the Phoenix Mars Lander spacecraft assembly facility.</title>
        <authorList>
            <person name="Garcia A."/>
            <person name="Venkateswaran K."/>
        </authorList>
    </citation>
    <scope>NUCLEOTIDE SEQUENCE [LARGE SCALE GENOMIC DNA]</scope>
    <source>
        <strain evidence="8 9">3PO2SA</strain>
    </source>
</reference>
<comment type="caution">
    <text evidence="8">The sequence shown here is derived from an EMBL/GenBank/DDBJ whole genome shotgun (WGS) entry which is preliminary data.</text>
</comment>
<evidence type="ECO:0000313" key="9">
    <source>
        <dbReference type="Proteomes" id="UP001292216"/>
    </source>
</evidence>
<keyword evidence="4 6" id="KW-1133">Transmembrane helix</keyword>
<protein>
    <submittedName>
        <fullName evidence="8">Aromatic acid exporter family protein</fullName>
    </submittedName>
</protein>
<dbReference type="InterPro" id="IPR052984">
    <property type="entry name" value="UPF0421"/>
</dbReference>
<evidence type="ECO:0000256" key="1">
    <source>
        <dbReference type="ARBA" id="ARBA00004651"/>
    </source>
</evidence>
<keyword evidence="9" id="KW-1185">Reference proteome</keyword>
<dbReference type="Pfam" id="PF11728">
    <property type="entry name" value="ArAE_1_C"/>
    <property type="match status" value="1"/>
</dbReference>
<sequence length="331" mass="37291">MGFRVIKTAIATLMAIFIADALGVPGANSAGLLAILGVDVTRKRSLASITARFFASTLGLLLAFGIFYFLGFHIWVLAIYILVAFPLIARAGFKEGIVTSSVVVFRVFSGGEISWHVLLIQVELLIIGLGSAMVVNFLYMPKTEDKLLETRREVDALFSRIFQEIAASLRDPYRLWDGKEITDAARKIDEGYALAKRAAENQMISPNEAWTAYFIMRKEQLSRIEGMLELISQVYQRIPQGEFVAVLFDRLSVDVNQEEYTGITEQMLTELEEEFKKMEMPSTREEFEMRSAILQLCRELSLYLAVSKKNKAPIPRIAEKRGAKRKQASIK</sequence>
<dbReference type="PANTHER" id="PTHR40064">
    <property type="entry name" value="MEMBRANE PROTEIN-RELATED"/>
    <property type="match status" value="1"/>
</dbReference>
<feature type="transmembrane region" description="Helical" evidence="6">
    <location>
        <begin position="113"/>
        <end position="139"/>
    </location>
</feature>
<keyword evidence="5 6" id="KW-0472">Membrane</keyword>
<dbReference type="RefSeq" id="WP_323076603.1">
    <property type="nucleotide sequence ID" value="NZ_CBCSKM010000011.1"/>
</dbReference>
<dbReference type="PANTHER" id="PTHR40064:SF1">
    <property type="entry name" value="MEMBRANE PROTEIN"/>
    <property type="match status" value="1"/>
</dbReference>
<proteinExistence type="predicted"/>
<evidence type="ECO:0000256" key="5">
    <source>
        <dbReference type="ARBA" id="ARBA00023136"/>
    </source>
</evidence>
<dbReference type="EMBL" id="JAYERP010000001">
    <property type="protein sequence ID" value="MEA3569692.1"/>
    <property type="molecule type" value="Genomic_DNA"/>
</dbReference>
<dbReference type="Proteomes" id="UP001292216">
    <property type="component" value="Unassembled WGS sequence"/>
</dbReference>
<feature type="domain" description="Putative aromatic acid exporter C-terminal" evidence="7">
    <location>
        <begin position="144"/>
        <end position="307"/>
    </location>
</feature>
<comment type="subcellular location">
    <subcellularLocation>
        <location evidence="1">Cell membrane</location>
        <topology evidence="1">Multi-pass membrane protein</topology>
    </subcellularLocation>
</comment>
<evidence type="ECO:0000259" key="7">
    <source>
        <dbReference type="Pfam" id="PF11728"/>
    </source>
</evidence>
<keyword evidence="3 6" id="KW-0812">Transmembrane</keyword>
<gene>
    <name evidence="8" type="ORF">U9M73_06730</name>
</gene>
<keyword evidence="2" id="KW-1003">Cell membrane</keyword>
<name>A0ABU5PJ15_9BACL</name>
<evidence type="ECO:0000256" key="2">
    <source>
        <dbReference type="ARBA" id="ARBA00022475"/>
    </source>
</evidence>
<organism evidence="8 9">
    <name type="scientific">Paenibacillus phoenicis</name>
    <dbReference type="NCBI Taxonomy" id="554117"/>
    <lineage>
        <taxon>Bacteria</taxon>
        <taxon>Bacillati</taxon>
        <taxon>Bacillota</taxon>
        <taxon>Bacilli</taxon>
        <taxon>Bacillales</taxon>
        <taxon>Paenibacillaceae</taxon>
        <taxon>Paenibacillus</taxon>
    </lineage>
</organism>
<accession>A0ABU5PJ15</accession>
<dbReference type="Pfam" id="PF06081">
    <property type="entry name" value="ArAE_1"/>
    <property type="match status" value="1"/>
</dbReference>
<dbReference type="Gene3D" id="1.20.120.940">
    <property type="entry name" value="Putative aromatic acid exporter, C-terminal domain"/>
    <property type="match status" value="1"/>
</dbReference>
<dbReference type="InterPro" id="IPR010343">
    <property type="entry name" value="ArAE_1"/>
</dbReference>
<dbReference type="InterPro" id="IPR021062">
    <property type="entry name" value="ArAE_1_C"/>
</dbReference>
<feature type="transmembrane region" description="Helical" evidence="6">
    <location>
        <begin position="47"/>
        <end position="67"/>
    </location>
</feature>
<feature type="transmembrane region" description="Helical" evidence="6">
    <location>
        <begin position="74"/>
        <end position="93"/>
    </location>
</feature>
<evidence type="ECO:0000256" key="4">
    <source>
        <dbReference type="ARBA" id="ARBA00022989"/>
    </source>
</evidence>
<evidence type="ECO:0000313" key="8">
    <source>
        <dbReference type="EMBL" id="MEA3569692.1"/>
    </source>
</evidence>
<dbReference type="InterPro" id="IPR038323">
    <property type="entry name" value="ArAE_1_C_sf"/>
</dbReference>
<evidence type="ECO:0000256" key="3">
    <source>
        <dbReference type="ARBA" id="ARBA00022692"/>
    </source>
</evidence>